<dbReference type="GO" id="GO:0072354">
    <property type="term" value="F:histone H3T3 kinase activity"/>
    <property type="evidence" value="ECO:0007669"/>
    <property type="project" value="TreeGrafter"/>
</dbReference>
<dbReference type="GO" id="GO:0005524">
    <property type="term" value="F:ATP binding"/>
    <property type="evidence" value="ECO:0007669"/>
    <property type="project" value="UniProtKB-UniRule"/>
</dbReference>
<comment type="caution">
    <text evidence="4">The sequence shown here is derived from an EMBL/GenBank/DDBJ whole genome shotgun (WGS) entry which is preliminary data.</text>
</comment>
<dbReference type="Proteomes" id="UP000502823">
    <property type="component" value="Unassembled WGS sequence"/>
</dbReference>
<organism evidence="4 5">
    <name type="scientific">Coptotermes formosanus</name>
    <name type="common">Formosan subterranean termite</name>
    <dbReference type="NCBI Taxonomy" id="36987"/>
    <lineage>
        <taxon>Eukaryota</taxon>
        <taxon>Metazoa</taxon>
        <taxon>Ecdysozoa</taxon>
        <taxon>Arthropoda</taxon>
        <taxon>Hexapoda</taxon>
        <taxon>Insecta</taxon>
        <taxon>Pterygota</taxon>
        <taxon>Neoptera</taxon>
        <taxon>Polyneoptera</taxon>
        <taxon>Dictyoptera</taxon>
        <taxon>Blattodea</taxon>
        <taxon>Blattoidea</taxon>
        <taxon>Termitoidae</taxon>
        <taxon>Rhinotermitidae</taxon>
        <taxon>Coptotermes</taxon>
    </lineage>
</organism>
<dbReference type="PANTHER" id="PTHR24419:SF18">
    <property type="entry name" value="SERINE_THREONINE-PROTEIN KINASE HASPIN"/>
    <property type="match status" value="1"/>
</dbReference>
<name>A0A6L2QBV1_COPFO</name>
<feature type="region of interest" description="Disordered" evidence="2">
    <location>
        <begin position="1271"/>
        <end position="1301"/>
    </location>
</feature>
<dbReference type="Gene3D" id="3.30.200.20">
    <property type="entry name" value="Phosphorylase Kinase, domain 1"/>
    <property type="match status" value="1"/>
</dbReference>
<dbReference type="PANTHER" id="PTHR24419">
    <property type="entry name" value="INTERLEUKIN-1 RECEPTOR-ASSOCIATED KINASE"/>
    <property type="match status" value="1"/>
</dbReference>
<dbReference type="SUPFAM" id="SSF56112">
    <property type="entry name" value="Protein kinase-like (PK-like)"/>
    <property type="match status" value="1"/>
</dbReference>
<evidence type="ECO:0000313" key="4">
    <source>
        <dbReference type="EMBL" id="GFG39367.1"/>
    </source>
</evidence>
<keyword evidence="1" id="KW-0547">Nucleotide-binding</keyword>
<dbReference type="EMBL" id="BLKM01000898">
    <property type="protein sequence ID" value="GFG39367.1"/>
    <property type="molecule type" value="Genomic_DNA"/>
</dbReference>
<dbReference type="PROSITE" id="PS50011">
    <property type="entry name" value="PROTEIN_KINASE_DOM"/>
    <property type="match status" value="1"/>
</dbReference>
<feature type="domain" description="Protein kinase" evidence="3">
    <location>
        <begin position="723"/>
        <end position="1105"/>
    </location>
</feature>
<dbReference type="InterPro" id="IPR017441">
    <property type="entry name" value="Protein_kinase_ATP_BS"/>
</dbReference>
<protein>
    <recommendedName>
        <fullName evidence="3">Protein kinase domain-containing protein</fullName>
    </recommendedName>
</protein>
<feature type="region of interest" description="Disordered" evidence="2">
    <location>
        <begin position="525"/>
        <end position="564"/>
    </location>
</feature>
<dbReference type="GO" id="GO:0005737">
    <property type="term" value="C:cytoplasm"/>
    <property type="evidence" value="ECO:0007669"/>
    <property type="project" value="TreeGrafter"/>
</dbReference>
<evidence type="ECO:0000256" key="2">
    <source>
        <dbReference type="SAM" id="MobiDB-lite"/>
    </source>
</evidence>
<keyword evidence="1" id="KW-0067">ATP-binding</keyword>
<evidence type="ECO:0000256" key="1">
    <source>
        <dbReference type="PROSITE-ProRule" id="PRU10141"/>
    </source>
</evidence>
<reference evidence="5" key="1">
    <citation type="submission" date="2020-01" db="EMBL/GenBank/DDBJ databases">
        <title>Draft genome sequence of the Termite Coptotermes fromosanus.</title>
        <authorList>
            <person name="Itakura S."/>
            <person name="Yosikawa Y."/>
            <person name="Umezawa K."/>
        </authorList>
    </citation>
    <scope>NUCLEOTIDE SEQUENCE [LARGE SCALE GENOMIC DNA]</scope>
</reference>
<dbReference type="Gene3D" id="1.10.510.10">
    <property type="entry name" value="Transferase(Phosphotransferase) domain 1"/>
    <property type="match status" value="1"/>
</dbReference>
<dbReference type="GO" id="GO:0035556">
    <property type="term" value="P:intracellular signal transduction"/>
    <property type="evidence" value="ECO:0007669"/>
    <property type="project" value="TreeGrafter"/>
</dbReference>
<sequence length="1301" mass="144921">MAPIAVKTYKGKDKKKRPWANIQNVLSEIKDKEKMESITIFEALFTKNIRGVKSKRTGKYFRNKENNSHVKQLPCKRTVETKLDINVTSSVQDTFLDSTFDRILVGPVFQQPRPIDVSHKSKEFSTSSISTSASHCDTSFASDPSYIDNTLFPVTRKTRKKVGVPKSRKILKCVPQKPHTPLQFKEHKKGILAMNPCVTSTPNEISHRGNYHISPFLSPILCSVQKGQKSEVMNDITENKNNSVCGSTSLSKSCVCIFDARKNILPDIRHFDPSFKGSNVSRELLPSSVVEESISKSLGEFVVYKVESCHVPAGAVLSDSVIAIDDACSQLQSCKSDEKIVSAQATSNKLYGIGCELRKSKEVFMCNDHKSDAAKQLCMNDSTSGVSISEPHLNLPVHHCVDMNLRREKNRWPKCEGRSLCRNDDGSGEELLGFSAQDSCENPITGSLLGLSDALVELDLCEDPITEVLPPNLHNFSSDNNKCVESNGVTEGVNITANLRSSKSRNISIVLFDSWDSGNGTKLEAAFERPSENREAEVGDRSQVSESGMPDNYSRTDVSKDPHLHKSSVDIDETYCKYPRDETELLCNNISKEHLSQEPSDTIIGTGKLSSPAKIESTVMTVKMQKSLRRLSSRRLSRQVVPTHKIAGPQGKLSFHDVYRNSTCKTASTDLIAALPEEVGEFELLSIAERSLVSAFSARDAVLQRCHQHAPISFSEAFPTSYWLTCRKVGEGVYGEVFLSDGPEKSVLKVIPIEGEVVVNGEPQKKFEEILSEIVIAMELSGLRNGAENRTGSFSEVKRCLCVQGAYPEKLIDLWDDYDNDKGSENDSPAMFTEDQLYIILVLTHGGYDLEAHIFTNAEQSHSIFIQTGYALAVAEQVLEFEHRDLHWANVLVSQTAEKNVTFKLCGKEYAVPTKGVRVTIIDFTLSRMTYDGSCIYNDLSKDPALFTAEGDYQFEVYRLMQKHTSAMDIETSVGLFQTGMIHIPPSDTNTRNGYRRLPFSFLAGIFKRKKSHDDQSNTEFEDPSSVVGMDRPSDHRTSVPTCRYGAVPRVPSTLSVTAVDIMVQAPCCPPSPAISNLTLTPGRTRDIDQDMEALRLSRQDNPFLQVLASRESLFDSLEELESDDANLMSQEFPTDLDVDPLTLPEIHEHMIRSPPPTTWPKSPNFKVFHFPMQSSDDDSSQESLHRGDRKSPLKIVSPRHSRMNLDDVSAETLGSSSSQPALCSRLISPRPHHRSTCDTRDRSSNPFCLLNPDVRRMHTNVADDNVLLVSSNSDEPQQQRRFELKTPPPKLPLLSSKRPA</sequence>
<dbReference type="GO" id="GO:0000278">
    <property type="term" value="P:mitotic cell cycle"/>
    <property type="evidence" value="ECO:0007669"/>
    <property type="project" value="TreeGrafter"/>
</dbReference>
<accession>A0A6L2QBV1</accession>
<dbReference type="InParanoid" id="A0A6L2QBV1"/>
<evidence type="ECO:0000313" key="5">
    <source>
        <dbReference type="Proteomes" id="UP000502823"/>
    </source>
</evidence>
<dbReference type="Pfam" id="PF12330">
    <property type="entry name" value="Haspin_kinase"/>
    <property type="match status" value="1"/>
</dbReference>
<feature type="binding site" evidence="1">
    <location>
        <position position="749"/>
    </location>
    <ligand>
        <name>ATP</name>
        <dbReference type="ChEBI" id="CHEBI:30616"/>
    </ligand>
</feature>
<dbReference type="InterPro" id="IPR011009">
    <property type="entry name" value="Kinase-like_dom_sf"/>
</dbReference>
<feature type="compositionally biased region" description="Basic and acidic residues" evidence="2">
    <location>
        <begin position="525"/>
        <end position="540"/>
    </location>
</feature>
<proteinExistence type="predicted"/>
<feature type="compositionally biased region" description="Polar residues" evidence="2">
    <location>
        <begin position="1213"/>
        <end position="1222"/>
    </location>
</feature>
<feature type="region of interest" description="Disordered" evidence="2">
    <location>
        <begin position="1171"/>
        <end position="1247"/>
    </location>
</feature>
<dbReference type="PROSITE" id="PS00107">
    <property type="entry name" value="PROTEIN_KINASE_ATP"/>
    <property type="match status" value="1"/>
</dbReference>
<keyword evidence="5" id="KW-1185">Reference proteome</keyword>
<gene>
    <name evidence="4" type="ORF">Cfor_08320</name>
</gene>
<feature type="region of interest" description="Disordered" evidence="2">
    <location>
        <begin position="1013"/>
        <end position="1041"/>
    </location>
</feature>
<evidence type="ECO:0000259" key="3">
    <source>
        <dbReference type="PROSITE" id="PS50011"/>
    </source>
</evidence>
<dbReference type="GO" id="GO:0005634">
    <property type="term" value="C:nucleus"/>
    <property type="evidence" value="ECO:0007669"/>
    <property type="project" value="TreeGrafter"/>
</dbReference>
<dbReference type="OrthoDB" id="6620223at2759"/>
<dbReference type="InterPro" id="IPR000719">
    <property type="entry name" value="Prot_kinase_dom"/>
</dbReference>